<dbReference type="PANTHER" id="PTHR31321:SF31">
    <property type="entry name" value="PECTINESTERASE QRT1"/>
    <property type="match status" value="1"/>
</dbReference>
<sequence>MLKLSEKLIGLSVFSSFVVVFLVVLVDIQAGFVEGDVYGKNYISWEDLKVDEHEAGLTTRDATYEKSRIIMVDKNGGGDSLTVQGAVDMVPELNTQRVKIFIHPGIYREKVFVPNSKPYISFIGDQNRTSDTIITWNNKASDKDRNGVQLGTYRSASVAVESDYFCATGITFENTVIAVPGGYGMQAVALRIAGDKAVFYKVRILGTQDTLLDDTGSHYFYQCHIQGSVDFIFGTSRSLYQECVIESIAKNWGAIAAHHRDSPNENTGFSFVNCNITGTGSILLGRAWGNYSRAVYSYCNMDDIVTSSGWSDWKHPSRQKTVVFGEYECRGRGANTTGRVSWSKSFSYEEVRPFLDKKFISGEQWLRL</sequence>
<gene>
    <name evidence="14" type="ORF">CIPAW_11G202200</name>
</gene>
<accession>A0A8T1P7L5</accession>
<dbReference type="GO" id="GO:0045490">
    <property type="term" value="P:pectin catabolic process"/>
    <property type="evidence" value="ECO:0007669"/>
    <property type="project" value="UniProtKB-UniRule"/>
</dbReference>
<dbReference type="EC" id="3.1.1.11" evidence="4 12"/>
<proteinExistence type="inferred from homology"/>
<evidence type="ECO:0000256" key="6">
    <source>
        <dbReference type="ARBA" id="ARBA00022525"/>
    </source>
</evidence>
<feature type="active site" evidence="11">
    <location>
        <position position="230"/>
    </location>
</feature>
<reference evidence="14" key="1">
    <citation type="submission" date="2020-12" db="EMBL/GenBank/DDBJ databases">
        <title>WGS assembly of Carya illinoinensis cv. Pawnee.</title>
        <authorList>
            <person name="Platts A."/>
            <person name="Shu S."/>
            <person name="Wright S."/>
            <person name="Barry K."/>
            <person name="Edger P."/>
            <person name="Pires J.C."/>
            <person name="Schmutz J."/>
        </authorList>
    </citation>
    <scope>NUCLEOTIDE SEQUENCE</scope>
    <source>
        <tissue evidence="14">Leaf</tissue>
    </source>
</reference>
<evidence type="ECO:0000256" key="10">
    <source>
        <dbReference type="ARBA" id="ARBA00047928"/>
    </source>
</evidence>
<dbReference type="Pfam" id="PF01095">
    <property type="entry name" value="Pectinesterase"/>
    <property type="match status" value="1"/>
</dbReference>
<keyword evidence="8 12" id="KW-0378">Hydrolase</keyword>
<dbReference type="Proteomes" id="UP000811609">
    <property type="component" value="Chromosome 11"/>
</dbReference>
<comment type="caution">
    <text evidence="14">The sequence shown here is derived from an EMBL/GenBank/DDBJ whole genome shotgun (WGS) entry which is preliminary data.</text>
</comment>
<protein>
    <recommendedName>
        <fullName evidence="4 12">Pectinesterase</fullName>
        <ecNumber evidence="4 12">3.1.1.11</ecNumber>
    </recommendedName>
</protein>
<comment type="subcellular location">
    <subcellularLocation>
        <location evidence="1">Secreted</location>
        <location evidence="1">Cell wall</location>
    </subcellularLocation>
</comment>
<name>A0A8T1P7L5_CARIL</name>
<evidence type="ECO:0000256" key="8">
    <source>
        <dbReference type="ARBA" id="ARBA00022801"/>
    </source>
</evidence>
<dbReference type="PROSITE" id="PS00503">
    <property type="entry name" value="PECTINESTERASE_2"/>
    <property type="match status" value="1"/>
</dbReference>
<comment type="pathway">
    <text evidence="2 12">Glycan metabolism; pectin degradation; 2-dehydro-3-deoxy-D-gluconate from pectin: step 1/5.</text>
</comment>
<comment type="similarity">
    <text evidence="3">Belongs to the pectinesterase family.</text>
</comment>
<organism evidence="14 15">
    <name type="scientific">Carya illinoinensis</name>
    <name type="common">Pecan</name>
    <dbReference type="NCBI Taxonomy" id="32201"/>
    <lineage>
        <taxon>Eukaryota</taxon>
        <taxon>Viridiplantae</taxon>
        <taxon>Streptophyta</taxon>
        <taxon>Embryophyta</taxon>
        <taxon>Tracheophyta</taxon>
        <taxon>Spermatophyta</taxon>
        <taxon>Magnoliopsida</taxon>
        <taxon>eudicotyledons</taxon>
        <taxon>Gunneridae</taxon>
        <taxon>Pentapetalae</taxon>
        <taxon>rosids</taxon>
        <taxon>fabids</taxon>
        <taxon>Fagales</taxon>
        <taxon>Juglandaceae</taxon>
        <taxon>Carya</taxon>
    </lineage>
</organism>
<dbReference type="GO" id="GO:0042545">
    <property type="term" value="P:cell wall modification"/>
    <property type="evidence" value="ECO:0007669"/>
    <property type="project" value="UniProtKB-UniRule"/>
</dbReference>
<dbReference type="PANTHER" id="PTHR31321">
    <property type="entry name" value="ACYL-COA THIOESTER HYDROLASE YBHC-RELATED"/>
    <property type="match status" value="1"/>
</dbReference>
<keyword evidence="7" id="KW-0732">Signal</keyword>
<evidence type="ECO:0000259" key="13">
    <source>
        <dbReference type="Pfam" id="PF01095"/>
    </source>
</evidence>
<keyword evidence="9 12" id="KW-0063">Aspartyl esterase</keyword>
<dbReference type="InterPro" id="IPR033131">
    <property type="entry name" value="Pectinesterase_Asp_AS"/>
</dbReference>
<dbReference type="EMBL" id="CM031819">
    <property type="protein sequence ID" value="KAG6637781.1"/>
    <property type="molecule type" value="Genomic_DNA"/>
</dbReference>
<dbReference type="InterPro" id="IPR000070">
    <property type="entry name" value="Pectinesterase_cat"/>
</dbReference>
<keyword evidence="6" id="KW-0964">Secreted</keyword>
<evidence type="ECO:0000256" key="1">
    <source>
        <dbReference type="ARBA" id="ARBA00004191"/>
    </source>
</evidence>
<evidence type="ECO:0000256" key="7">
    <source>
        <dbReference type="ARBA" id="ARBA00022729"/>
    </source>
</evidence>
<evidence type="ECO:0000256" key="5">
    <source>
        <dbReference type="ARBA" id="ARBA00022512"/>
    </source>
</evidence>
<dbReference type="FunFam" id="2.160.20.10:FF:000008">
    <property type="entry name" value="Pectinesterase"/>
    <property type="match status" value="1"/>
</dbReference>
<evidence type="ECO:0000313" key="14">
    <source>
        <dbReference type="EMBL" id="KAG6637781.1"/>
    </source>
</evidence>
<evidence type="ECO:0000313" key="15">
    <source>
        <dbReference type="Proteomes" id="UP000811609"/>
    </source>
</evidence>
<evidence type="ECO:0000256" key="2">
    <source>
        <dbReference type="ARBA" id="ARBA00005184"/>
    </source>
</evidence>
<evidence type="ECO:0000256" key="11">
    <source>
        <dbReference type="PROSITE-ProRule" id="PRU10040"/>
    </source>
</evidence>
<keyword evidence="15" id="KW-1185">Reference proteome</keyword>
<keyword evidence="5" id="KW-0134">Cell wall</keyword>
<dbReference type="GO" id="GO:0030599">
    <property type="term" value="F:pectinesterase activity"/>
    <property type="evidence" value="ECO:0007669"/>
    <property type="project" value="UniProtKB-UniRule"/>
</dbReference>
<evidence type="ECO:0000256" key="4">
    <source>
        <dbReference type="ARBA" id="ARBA00013229"/>
    </source>
</evidence>
<evidence type="ECO:0000256" key="9">
    <source>
        <dbReference type="ARBA" id="ARBA00023085"/>
    </source>
</evidence>
<evidence type="ECO:0000256" key="3">
    <source>
        <dbReference type="ARBA" id="ARBA00008891"/>
    </source>
</evidence>
<feature type="domain" description="Pectinesterase catalytic" evidence="13">
    <location>
        <begin position="70"/>
        <end position="362"/>
    </location>
</feature>
<evidence type="ECO:0000256" key="12">
    <source>
        <dbReference type="RuleBase" id="RU000589"/>
    </source>
</evidence>
<comment type="catalytic activity">
    <reaction evidence="10 12">
        <text>[(1-&gt;4)-alpha-D-galacturonosyl methyl ester](n) + n H2O = [(1-&gt;4)-alpha-D-galacturonosyl](n) + n methanol + n H(+)</text>
        <dbReference type="Rhea" id="RHEA:22380"/>
        <dbReference type="Rhea" id="RHEA-COMP:14570"/>
        <dbReference type="Rhea" id="RHEA-COMP:14573"/>
        <dbReference type="ChEBI" id="CHEBI:15377"/>
        <dbReference type="ChEBI" id="CHEBI:15378"/>
        <dbReference type="ChEBI" id="CHEBI:17790"/>
        <dbReference type="ChEBI" id="CHEBI:140522"/>
        <dbReference type="ChEBI" id="CHEBI:140523"/>
        <dbReference type="EC" id="3.1.1.11"/>
    </reaction>
</comment>
<dbReference type="AlphaFoldDB" id="A0A8T1P7L5"/>